<proteinExistence type="predicted"/>
<feature type="signal peptide" evidence="6">
    <location>
        <begin position="1"/>
        <end position="23"/>
    </location>
</feature>
<keyword evidence="4 5" id="KW-0472">Membrane</keyword>
<evidence type="ECO:0000313" key="8">
    <source>
        <dbReference type="EMBL" id="CAH2065481.1"/>
    </source>
</evidence>
<keyword evidence="3 5" id="KW-1133">Transmembrane helix</keyword>
<evidence type="ECO:0000259" key="7">
    <source>
        <dbReference type="Pfam" id="PF00916"/>
    </source>
</evidence>
<evidence type="ECO:0000256" key="2">
    <source>
        <dbReference type="ARBA" id="ARBA00022692"/>
    </source>
</evidence>
<dbReference type="InterPro" id="IPR011547">
    <property type="entry name" value="SLC26A/SulP_dom"/>
</dbReference>
<name>A0AAU9SG68_THLAR</name>
<dbReference type="GO" id="GO:0016020">
    <property type="term" value="C:membrane"/>
    <property type="evidence" value="ECO:0007669"/>
    <property type="project" value="UniProtKB-SubCell"/>
</dbReference>
<evidence type="ECO:0000256" key="1">
    <source>
        <dbReference type="ARBA" id="ARBA00004141"/>
    </source>
</evidence>
<dbReference type="AlphaFoldDB" id="A0AAU9SG68"/>
<evidence type="ECO:0000256" key="6">
    <source>
        <dbReference type="SAM" id="SignalP"/>
    </source>
</evidence>
<keyword evidence="2 5" id="KW-0812">Transmembrane</keyword>
<comment type="subcellular location">
    <subcellularLocation>
        <location evidence="1">Membrane</location>
        <topology evidence="1">Multi-pass membrane protein</topology>
    </subcellularLocation>
</comment>
<dbReference type="Pfam" id="PF00916">
    <property type="entry name" value="Sulfate_transp"/>
    <property type="match status" value="1"/>
</dbReference>
<gene>
    <name evidence="8" type="ORF">TAV2_LOCUS16842</name>
</gene>
<keyword evidence="6" id="KW-0732">Signal</keyword>
<feature type="transmembrane region" description="Helical" evidence="5">
    <location>
        <begin position="74"/>
        <end position="90"/>
    </location>
</feature>
<protein>
    <recommendedName>
        <fullName evidence="7">SLC26A/SulP transporter domain-containing protein</fullName>
    </recommendedName>
</protein>
<dbReference type="EMBL" id="OU466861">
    <property type="protein sequence ID" value="CAH2065481.1"/>
    <property type="molecule type" value="Genomic_DNA"/>
</dbReference>
<keyword evidence="9" id="KW-1185">Reference proteome</keyword>
<evidence type="ECO:0000256" key="5">
    <source>
        <dbReference type="SAM" id="Phobius"/>
    </source>
</evidence>
<reference evidence="8 9" key="1">
    <citation type="submission" date="2022-03" db="EMBL/GenBank/DDBJ databases">
        <authorList>
            <person name="Nunn A."/>
            <person name="Chopra R."/>
            <person name="Nunn A."/>
            <person name="Contreras Garrido A."/>
        </authorList>
    </citation>
    <scope>NUCLEOTIDE SEQUENCE [LARGE SCALE GENOMIC DNA]</scope>
</reference>
<accession>A0AAU9SG68</accession>
<sequence length="186" mass="20816">MRMNLKTIVTNFLILLLVQISNFSVVVNSLQAYHKKDYKSEFKVLYAQMVIRFGGKPNQEIATLCSNLSMMFKWPPFLLESTILVILLVMKHVGKAKKELQFIRAAGPLTGLVLGTTIAKVLHAPSISLVGDIPQGIPKFSFPKSFDHARLLLPTAALITGVAILMHLIYILKREHSLLHDGFSEF</sequence>
<feature type="domain" description="SLC26A/SulP transporter" evidence="7">
    <location>
        <begin position="62"/>
        <end position="168"/>
    </location>
</feature>
<organism evidence="8 9">
    <name type="scientific">Thlaspi arvense</name>
    <name type="common">Field penny-cress</name>
    <dbReference type="NCBI Taxonomy" id="13288"/>
    <lineage>
        <taxon>Eukaryota</taxon>
        <taxon>Viridiplantae</taxon>
        <taxon>Streptophyta</taxon>
        <taxon>Embryophyta</taxon>
        <taxon>Tracheophyta</taxon>
        <taxon>Spermatophyta</taxon>
        <taxon>Magnoliopsida</taxon>
        <taxon>eudicotyledons</taxon>
        <taxon>Gunneridae</taxon>
        <taxon>Pentapetalae</taxon>
        <taxon>rosids</taxon>
        <taxon>malvids</taxon>
        <taxon>Brassicales</taxon>
        <taxon>Brassicaceae</taxon>
        <taxon>Thlaspideae</taxon>
        <taxon>Thlaspi</taxon>
    </lineage>
</organism>
<evidence type="ECO:0000256" key="4">
    <source>
        <dbReference type="ARBA" id="ARBA00023136"/>
    </source>
</evidence>
<evidence type="ECO:0000256" key="3">
    <source>
        <dbReference type="ARBA" id="ARBA00022989"/>
    </source>
</evidence>
<dbReference type="Proteomes" id="UP000836841">
    <property type="component" value="Chromosome 5"/>
</dbReference>
<feature type="transmembrane region" description="Helical" evidence="5">
    <location>
        <begin position="151"/>
        <end position="172"/>
    </location>
</feature>
<feature type="chain" id="PRO_5043347676" description="SLC26A/SulP transporter domain-containing protein" evidence="6">
    <location>
        <begin position="24"/>
        <end position="186"/>
    </location>
</feature>
<evidence type="ECO:0000313" key="9">
    <source>
        <dbReference type="Proteomes" id="UP000836841"/>
    </source>
</evidence>